<feature type="transmembrane region" description="Helical" evidence="15">
    <location>
        <begin position="55"/>
        <end position="74"/>
    </location>
</feature>
<comment type="caution">
    <text evidence="17">The sequence shown here is derived from an EMBL/GenBank/DDBJ whole genome shotgun (WGS) entry which is preliminary data.</text>
</comment>
<dbReference type="PRINTS" id="PR00075">
    <property type="entry name" value="FACDDSATRASE"/>
</dbReference>
<keyword evidence="3 14" id="KW-0444">Lipid biosynthesis</keyword>
<evidence type="ECO:0000313" key="17">
    <source>
        <dbReference type="EMBL" id="KAK9766869.1"/>
    </source>
</evidence>
<dbReference type="Gene3D" id="3.10.120.10">
    <property type="entry name" value="Cytochrome b5-like heme/steroid binding domain"/>
    <property type="match status" value="1"/>
</dbReference>
<evidence type="ECO:0000256" key="3">
    <source>
        <dbReference type="ARBA" id="ARBA00022516"/>
    </source>
</evidence>
<comment type="similarity">
    <text evidence="2 14">Belongs to the fatty acid desaturase type 1 family.</text>
</comment>
<evidence type="ECO:0000256" key="5">
    <source>
        <dbReference type="ARBA" id="ARBA00022692"/>
    </source>
</evidence>
<keyword evidence="14" id="KW-0813">Transport</keyword>
<accession>A0ABR2WZG3</accession>
<dbReference type="InterPro" id="IPR018506">
    <property type="entry name" value="Cyt_B5_heme-BS"/>
</dbReference>
<evidence type="ECO:0000259" key="16">
    <source>
        <dbReference type="PROSITE" id="PS50255"/>
    </source>
</evidence>
<protein>
    <recommendedName>
        <fullName evidence="14">Acyl-CoA desaturase</fullName>
        <ecNumber evidence="14">1.14.19.1</ecNumber>
    </recommendedName>
</protein>
<feature type="transmembrane region" description="Helical" evidence="15">
    <location>
        <begin position="168"/>
        <end position="190"/>
    </location>
</feature>
<dbReference type="InterPro" id="IPR005804">
    <property type="entry name" value="FA_desaturase_dom"/>
</dbReference>
<dbReference type="SMART" id="SM01117">
    <property type="entry name" value="Cyt-b5"/>
    <property type="match status" value="1"/>
</dbReference>
<evidence type="ECO:0000256" key="10">
    <source>
        <dbReference type="ARBA" id="ARBA00023004"/>
    </source>
</evidence>
<keyword evidence="13 14" id="KW-0275">Fatty acid biosynthesis</keyword>
<feature type="transmembrane region" description="Helical" evidence="15">
    <location>
        <begin position="28"/>
        <end position="46"/>
    </location>
</feature>
<evidence type="ECO:0000256" key="13">
    <source>
        <dbReference type="ARBA" id="ARBA00023160"/>
    </source>
</evidence>
<keyword evidence="6 14" id="KW-0479">Metal-binding</keyword>
<evidence type="ECO:0000256" key="4">
    <source>
        <dbReference type="ARBA" id="ARBA00022617"/>
    </source>
</evidence>
<gene>
    <name evidence="17" type="primary">OLE1_2</name>
    <name evidence="17" type="ORF">K7432_003729</name>
</gene>
<evidence type="ECO:0000256" key="7">
    <source>
        <dbReference type="ARBA" id="ARBA00022832"/>
    </source>
</evidence>
<proteinExistence type="inferred from homology"/>
<reference evidence="17 18" key="1">
    <citation type="submission" date="2023-04" db="EMBL/GenBank/DDBJ databases">
        <title>Genome of Basidiobolus ranarum AG-B5.</title>
        <authorList>
            <person name="Stajich J.E."/>
            <person name="Carter-House D."/>
            <person name="Gryganskyi A."/>
        </authorList>
    </citation>
    <scope>NUCLEOTIDE SEQUENCE [LARGE SCALE GENOMIC DNA]</scope>
    <source>
        <strain evidence="17 18">AG-B5</strain>
    </source>
</reference>
<comment type="function">
    <text evidence="14">Stearoyl-CoA desaturase that utilizes O(2) and electrons from reduced cytochrome b5 to introduce the first double bond into saturated fatty acyl-CoA substrates.</text>
</comment>
<feature type="transmembrane region" description="Helical" evidence="15">
    <location>
        <begin position="86"/>
        <end position="108"/>
    </location>
</feature>
<dbReference type="InterPro" id="IPR001199">
    <property type="entry name" value="Cyt_B5-like_heme/steroid-bd"/>
</dbReference>
<evidence type="ECO:0000256" key="11">
    <source>
        <dbReference type="ARBA" id="ARBA00023098"/>
    </source>
</evidence>
<name>A0ABR2WZG3_9FUNG</name>
<evidence type="ECO:0000256" key="14">
    <source>
        <dbReference type="PIRNR" id="PIRNR000345"/>
    </source>
</evidence>
<comment type="catalytic activity">
    <reaction evidence="14">
        <text>octadecanoyl-CoA + 2 Fe(II)-[cytochrome b5] + O2 + 2 H(+) = (9Z)-octadecenoyl-CoA + 2 Fe(III)-[cytochrome b5] + 2 H2O</text>
        <dbReference type="Rhea" id="RHEA:19721"/>
        <dbReference type="Rhea" id="RHEA-COMP:10438"/>
        <dbReference type="Rhea" id="RHEA-COMP:10439"/>
        <dbReference type="ChEBI" id="CHEBI:15377"/>
        <dbReference type="ChEBI" id="CHEBI:15378"/>
        <dbReference type="ChEBI" id="CHEBI:15379"/>
        <dbReference type="ChEBI" id="CHEBI:29033"/>
        <dbReference type="ChEBI" id="CHEBI:29034"/>
        <dbReference type="ChEBI" id="CHEBI:57387"/>
        <dbReference type="ChEBI" id="CHEBI:57394"/>
        <dbReference type="EC" id="1.14.19.1"/>
    </reaction>
</comment>
<feature type="domain" description="Cytochrome b5 heme-binding" evidence="16">
    <location>
        <begin position="322"/>
        <end position="401"/>
    </location>
</feature>
<evidence type="ECO:0000256" key="6">
    <source>
        <dbReference type="ARBA" id="ARBA00022723"/>
    </source>
</evidence>
<dbReference type="PROSITE" id="PS00191">
    <property type="entry name" value="CYTOCHROME_B5_1"/>
    <property type="match status" value="1"/>
</dbReference>
<dbReference type="GO" id="GO:0004768">
    <property type="term" value="F:stearoyl-CoA 9-desaturase activity"/>
    <property type="evidence" value="ECO:0007669"/>
    <property type="project" value="UniProtKB-EC"/>
</dbReference>
<evidence type="ECO:0000256" key="12">
    <source>
        <dbReference type="ARBA" id="ARBA00023136"/>
    </source>
</evidence>
<dbReference type="Proteomes" id="UP001479436">
    <property type="component" value="Unassembled WGS sequence"/>
</dbReference>
<keyword evidence="9 14" id="KW-0560">Oxidoreductase</keyword>
<dbReference type="Pfam" id="PF00173">
    <property type="entry name" value="Cyt-b5"/>
    <property type="match status" value="1"/>
</dbReference>
<comment type="subcellular location">
    <subcellularLocation>
        <location evidence="1">Membrane</location>
        <topology evidence="1">Multi-pass membrane protein</topology>
    </subcellularLocation>
</comment>
<dbReference type="PANTHER" id="PTHR11351:SF31">
    <property type="entry name" value="DESATURASE 1, ISOFORM A-RELATED"/>
    <property type="match status" value="1"/>
</dbReference>
<dbReference type="PRINTS" id="PR00363">
    <property type="entry name" value="CYTOCHROMEB5"/>
</dbReference>
<keyword evidence="4 14" id="KW-0349">Heme</keyword>
<keyword evidence="11 14" id="KW-0443">Lipid metabolism</keyword>
<dbReference type="InterPro" id="IPR009160">
    <property type="entry name" value="Acyl-CoA_deSatase_haem/ster-bd"/>
</dbReference>
<keyword evidence="12 15" id="KW-0472">Membrane</keyword>
<dbReference type="PIRSF" id="PIRSF000345">
    <property type="entry name" value="OLE1"/>
    <property type="match status" value="1"/>
</dbReference>
<keyword evidence="14" id="KW-0249">Electron transport</keyword>
<keyword evidence="10 14" id="KW-0408">Iron</keyword>
<evidence type="ECO:0000256" key="1">
    <source>
        <dbReference type="ARBA" id="ARBA00004141"/>
    </source>
</evidence>
<keyword evidence="7 14" id="KW-0276">Fatty acid metabolism</keyword>
<dbReference type="EC" id="1.14.19.1" evidence="14"/>
<keyword evidence="8 15" id="KW-1133">Transmembrane helix</keyword>
<evidence type="ECO:0000256" key="8">
    <source>
        <dbReference type="ARBA" id="ARBA00022989"/>
    </source>
</evidence>
<dbReference type="InterPro" id="IPR001522">
    <property type="entry name" value="FADS-1_CS"/>
</dbReference>
<dbReference type="SUPFAM" id="SSF55856">
    <property type="entry name" value="Cytochrome b5-like heme/steroid binding domain"/>
    <property type="match status" value="1"/>
</dbReference>
<dbReference type="Pfam" id="PF00487">
    <property type="entry name" value="FA_desaturase"/>
    <property type="match status" value="1"/>
</dbReference>
<sequence length="409" mass="46390">MGADIEAKLPSDSSMSWDELPLVKKLNWTHTIFVVFTPLISLYGIWTTPIQKPTLIWSVIYYFVTGLGITGGYHRLWAHKAYSATVPLQIILALAGGGAVQGSIKWWARGHRAHHRHTDTEKDPYSAHKGLFYSHIGWIMMNPEPGKIGYADTSDLNSDPIVRFQHKYFLLIALIMGFIFPVVIAGVGWGDWRGGFYFAAVARLVFVHHATFCVNSLAHYLGEHSFDDKHTPRDHFVTAFVTLGEGYHNFHHQFPQDYRNAIRFYQYDPTKWFIHTCSLFGLSYNLKRFPQNEITKGQLQMQEKKIEAAKKTLRWGEPLDQLPVYTVKEVEKICHEENRKWIIINNVVHDVSSFIDDHPGGKALISSAIGKDGTVAFTGGVYDHSNGAKNLVTTMRVGVIKPVQEDSFS</sequence>
<keyword evidence="5 15" id="KW-0812">Transmembrane</keyword>
<evidence type="ECO:0000256" key="15">
    <source>
        <dbReference type="SAM" id="Phobius"/>
    </source>
</evidence>
<keyword evidence="18" id="KW-1185">Reference proteome</keyword>
<evidence type="ECO:0000256" key="9">
    <source>
        <dbReference type="ARBA" id="ARBA00023002"/>
    </source>
</evidence>
<organism evidence="17 18">
    <name type="scientific">Basidiobolus ranarum</name>
    <dbReference type="NCBI Taxonomy" id="34480"/>
    <lineage>
        <taxon>Eukaryota</taxon>
        <taxon>Fungi</taxon>
        <taxon>Fungi incertae sedis</taxon>
        <taxon>Zoopagomycota</taxon>
        <taxon>Entomophthoromycotina</taxon>
        <taxon>Basidiobolomycetes</taxon>
        <taxon>Basidiobolales</taxon>
        <taxon>Basidiobolaceae</taxon>
        <taxon>Basidiobolus</taxon>
    </lineage>
</organism>
<evidence type="ECO:0000313" key="18">
    <source>
        <dbReference type="Proteomes" id="UP001479436"/>
    </source>
</evidence>
<dbReference type="PANTHER" id="PTHR11351">
    <property type="entry name" value="ACYL-COA DESATURASE"/>
    <property type="match status" value="1"/>
</dbReference>
<dbReference type="PROSITE" id="PS00476">
    <property type="entry name" value="FATTY_ACID_DESATUR_1"/>
    <property type="match status" value="1"/>
</dbReference>
<comment type="cofactor">
    <cofactor evidence="14">
        <name>Fe(2+)</name>
        <dbReference type="ChEBI" id="CHEBI:29033"/>
    </cofactor>
    <text evidence="14">Expected to bind 2 Fe(2+) ions per subunit.</text>
</comment>
<dbReference type="PROSITE" id="PS50255">
    <property type="entry name" value="CYTOCHROME_B5_2"/>
    <property type="match status" value="1"/>
</dbReference>
<dbReference type="EMBL" id="JASJQH010000117">
    <property type="protein sequence ID" value="KAK9766869.1"/>
    <property type="molecule type" value="Genomic_DNA"/>
</dbReference>
<dbReference type="CDD" id="cd03505">
    <property type="entry name" value="Delta9-FADS-like"/>
    <property type="match status" value="1"/>
</dbReference>
<dbReference type="InterPro" id="IPR036400">
    <property type="entry name" value="Cyt_B5-like_heme/steroid_sf"/>
</dbReference>
<evidence type="ECO:0000256" key="2">
    <source>
        <dbReference type="ARBA" id="ARBA00009295"/>
    </source>
</evidence>
<dbReference type="InterPro" id="IPR015876">
    <property type="entry name" value="Acyl-CoA_DS"/>
</dbReference>